<comment type="caution">
    <text evidence="5">The sequence shown here is derived from an EMBL/GenBank/DDBJ whole genome shotgun (WGS) entry which is preliminary data.</text>
</comment>
<evidence type="ECO:0000256" key="1">
    <source>
        <dbReference type="ARBA" id="ARBA00022729"/>
    </source>
</evidence>
<feature type="compositionally biased region" description="Low complexity" evidence="2">
    <location>
        <begin position="210"/>
        <end position="236"/>
    </location>
</feature>
<dbReference type="Proteomes" id="UP000813444">
    <property type="component" value="Unassembled WGS sequence"/>
</dbReference>
<evidence type="ECO:0000313" key="5">
    <source>
        <dbReference type="EMBL" id="KAH7319594.1"/>
    </source>
</evidence>
<dbReference type="InterPro" id="IPR018466">
    <property type="entry name" value="Kre9/Knh1-like_N"/>
</dbReference>
<feature type="region of interest" description="Disordered" evidence="2">
    <location>
        <begin position="280"/>
        <end position="352"/>
    </location>
</feature>
<keyword evidence="3" id="KW-0812">Transmembrane</keyword>
<keyword evidence="3" id="KW-1133">Transmembrane helix</keyword>
<feature type="compositionally biased region" description="Polar residues" evidence="2">
    <location>
        <begin position="120"/>
        <end position="131"/>
    </location>
</feature>
<dbReference type="OrthoDB" id="5589325at2759"/>
<keyword evidence="3" id="KW-0472">Membrane</keyword>
<accession>A0A8K0WR48</accession>
<feature type="transmembrane region" description="Helical" evidence="3">
    <location>
        <begin position="248"/>
        <end position="272"/>
    </location>
</feature>
<feature type="compositionally biased region" description="Polar residues" evidence="2">
    <location>
        <begin position="326"/>
        <end position="336"/>
    </location>
</feature>
<feature type="domain" description="Yeast cell wall synthesis Kre9/Knh1-like N-terminal" evidence="4">
    <location>
        <begin position="37"/>
        <end position="110"/>
    </location>
</feature>
<evidence type="ECO:0000259" key="4">
    <source>
        <dbReference type="Pfam" id="PF10342"/>
    </source>
</evidence>
<organism evidence="5 6">
    <name type="scientific">Stachybotrys elegans</name>
    <dbReference type="NCBI Taxonomy" id="80388"/>
    <lineage>
        <taxon>Eukaryota</taxon>
        <taxon>Fungi</taxon>
        <taxon>Dikarya</taxon>
        <taxon>Ascomycota</taxon>
        <taxon>Pezizomycotina</taxon>
        <taxon>Sordariomycetes</taxon>
        <taxon>Hypocreomycetidae</taxon>
        <taxon>Hypocreales</taxon>
        <taxon>Stachybotryaceae</taxon>
        <taxon>Stachybotrys</taxon>
    </lineage>
</organism>
<reference evidence="5" key="1">
    <citation type="journal article" date="2021" name="Nat. Commun.">
        <title>Genetic determinants of endophytism in the Arabidopsis root mycobiome.</title>
        <authorList>
            <person name="Mesny F."/>
            <person name="Miyauchi S."/>
            <person name="Thiergart T."/>
            <person name="Pickel B."/>
            <person name="Atanasova L."/>
            <person name="Karlsson M."/>
            <person name="Huettel B."/>
            <person name="Barry K.W."/>
            <person name="Haridas S."/>
            <person name="Chen C."/>
            <person name="Bauer D."/>
            <person name="Andreopoulos W."/>
            <person name="Pangilinan J."/>
            <person name="LaButti K."/>
            <person name="Riley R."/>
            <person name="Lipzen A."/>
            <person name="Clum A."/>
            <person name="Drula E."/>
            <person name="Henrissat B."/>
            <person name="Kohler A."/>
            <person name="Grigoriev I.V."/>
            <person name="Martin F.M."/>
            <person name="Hacquard S."/>
        </authorList>
    </citation>
    <scope>NUCLEOTIDE SEQUENCE</scope>
    <source>
        <strain evidence="5">MPI-CAGE-CH-0235</strain>
    </source>
</reference>
<sequence>MHHQHRLRLWIAAVILLAQWIVPIAAVMFTNTDYSGISAGSPFTITWTDNEGTVTISLMDARDEANIQLVEQLTIFEEGNSFVWTPSDGLESGEYAFEIQDDSTGEFNYSLVWEYVSAETGNGSGDDSGSQSSPSPSPRTSSSSTPLPAPTSSTSSTSSISLTRSTSSTLTSSTPTPRATSPSIIPSSTSVAEEPSTTQGVTSIGPSSEPLSDTFSTSTTSSAPATSSAPLAEPTSNDSTGSALSTGAMAGIGAGGGIGGIILVAIFCWFFYRRGKQAANRRPSSVPDVGYPELGPSEPKPMPEMAGKPVSEMGGTALSEMDHSSARATTVQSTELPSPSSPSAGASGWQYHYPTDVAELGETRRNDAV</sequence>
<dbReference type="Pfam" id="PF10342">
    <property type="entry name" value="Kre9_KNH"/>
    <property type="match status" value="1"/>
</dbReference>
<feature type="compositionally biased region" description="Low complexity" evidence="2">
    <location>
        <begin position="337"/>
        <end position="348"/>
    </location>
</feature>
<gene>
    <name evidence="5" type="ORF">B0I35DRAFT_215513</name>
</gene>
<proteinExistence type="predicted"/>
<evidence type="ECO:0000256" key="3">
    <source>
        <dbReference type="SAM" id="Phobius"/>
    </source>
</evidence>
<dbReference type="AlphaFoldDB" id="A0A8K0WR48"/>
<feature type="transmembrane region" description="Helical" evidence="3">
    <location>
        <begin position="7"/>
        <end position="29"/>
    </location>
</feature>
<name>A0A8K0WR48_9HYPO</name>
<dbReference type="EMBL" id="JAGPNK010000006">
    <property type="protein sequence ID" value="KAH7319594.1"/>
    <property type="molecule type" value="Genomic_DNA"/>
</dbReference>
<feature type="compositionally biased region" description="Polar residues" evidence="2">
    <location>
        <begin position="195"/>
        <end position="206"/>
    </location>
</feature>
<evidence type="ECO:0000313" key="6">
    <source>
        <dbReference type="Proteomes" id="UP000813444"/>
    </source>
</evidence>
<feature type="region of interest" description="Disordered" evidence="2">
    <location>
        <begin position="120"/>
        <end position="241"/>
    </location>
</feature>
<keyword evidence="6" id="KW-1185">Reference proteome</keyword>
<feature type="compositionally biased region" description="Low complexity" evidence="2">
    <location>
        <begin position="132"/>
        <end position="190"/>
    </location>
</feature>
<evidence type="ECO:0000256" key="2">
    <source>
        <dbReference type="SAM" id="MobiDB-lite"/>
    </source>
</evidence>
<keyword evidence="1" id="KW-0732">Signal</keyword>
<protein>
    <recommendedName>
        <fullName evidence="4">Yeast cell wall synthesis Kre9/Knh1-like N-terminal domain-containing protein</fullName>
    </recommendedName>
</protein>